<comment type="caution">
    <text evidence="6">The sequence shown here is derived from an EMBL/GenBank/DDBJ whole genome shotgun (WGS) entry which is preliminary data.</text>
</comment>
<evidence type="ECO:0000256" key="1">
    <source>
        <dbReference type="ARBA" id="ARBA00022491"/>
    </source>
</evidence>
<dbReference type="SUPFAM" id="SSF46785">
    <property type="entry name" value="Winged helix' DNA-binding domain"/>
    <property type="match status" value="1"/>
</dbReference>
<evidence type="ECO:0000313" key="7">
    <source>
        <dbReference type="Proteomes" id="UP000606044"/>
    </source>
</evidence>
<gene>
    <name evidence="6" type="ORF">GCM10007301_07540</name>
</gene>
<dbReference type="AlphaFoldDB" id="A0A917BNY4"/>
<dbReference type="InterPro" id="IPR001034">
    <property type="entry name" value="DeoR_HTH"/>
</dbReference>
<evidence type="ECO:0000256" key="3">
    <source>
        <dbReference type="ARBA" id="ARBA00023125"/>
    </source>
</evidence>
<dbReference type="Pfam" id="PF00455">
    <property type="entry name" value="DeoRC"/>
    <property type="match status" value="1"/>
</dbReference>
<dbReference type="Proteomes" id="UP000606044">
    <property type="component" value="Unassembled WGS sequence"/>
</dbReference>
<protein>
    <submittedName>
        <fullName evidence="6">DeoR family transcriptional regulator</fullName>
    </submittedName>
</protein>
<dbReference type="InterPro" id="IPR014036">
    <property type="entry name" value="DeoR-like_C"/>
</dbReference>
<dbReference type="PANTHER" id="PTHR30363">
    <property type="entry name" value="HTH-TYPE TRANSCRIPTIONAL REGULATOR SRLR-RELATED"/>
    <property type="match status" value="1"/>
</dbReference>
<reference evidence="6" key="2">
    <citation type="submission" date="2020-09" db="EMBL/GenBank/DDBJ databases">
        <authorList>
            <person name="Sun Q."/>
            <person name="Sedlacek I."/>
        </authorList>
    </citation>
    <scope>NUCLEOTIDE SEQUENCE</scope>
    <source>
        <strain evidence="6">CCM 7897</strain>
    </source>
</reference>
<dbReference type="PANTHER" id="PTHR30363:SF4">
    <property type="entry name" value="GLYCEROL-3-PHOSPHATE REGULON REPRESSOR"/>
    <property type="match status" value="1"/>
</dbReference>
<dbReference type="InterPro" id="IPR050313">
    <property type="entry name" value="Carb_Metab_HTH_regulators"/>
</dbReference>
<dbReference type="InterPro" id="IPR018356">
    <property type="entry name" value="Tscrpt_reg_HTH_DeoR_CS"/>
</dbReference>
<keyword evidence="7" id="KW-1185">Reference proteome</keyword>
<keyword evidence="3" id="KW-0238">DNA-binding</keyword>
<dbReference type="SMART" id="SM00420">
    <property type="entry name" value="HTH_DEOR"/>
    <property type="match status" value="1"/>
</dbReference>
<dbReference type="InterPro" id="IPR036390">
    <property type="entry name" value="WH_DNA-bd_sf"/>
</dbReference>
<evidence type="ECO:0000256" key="2">
    <source>
        <dbReference type="ARBA" id="ARBA00023015"/>
    </source>
</evidence>
<name>A0A917BNY4_9HYPH</name>
<dbReference type="EMBL" id="BMCT01000001">
    <property type="protein sequence ID" value="GGF50662.1"/>
    <property type="molecule type" value="Genomic_DNA"/>
</dbReference>
<dbReference type="InterPro" id="IPR036388">
    <property type="entry name" value="WH-like_DNA-bd_sf"/>
</dbReference>
<dbReference type="Pfam" id="PF08220">
    <property type="entry name" value="HTH_DeoR"/>
    <property type="match status" value="1"/>
</dbReference>
<accession>A0A917BNY4</accession>
<keyword evidence="1" id="KW-0678">Repressor</keyword>
<dbReference type="PROSITE" id="PS00894">
    <property type="entry name" value="HTH_DEOR_1"/>
    <property type="match status" value="1"/>
</dbReference>
<dbReference type="InterPro" id="IPR037171">
    <property type="entry name" value="NagB/RpiA_transferase-like"/>
</dbReference>
<dbReference type="Gene3D" id="1.10.10.10">
    <property type="entry name" value="Winged helix-like DNA-binding domain superfamily/Winged helix DNA-binding domain"/>
    <property type="match status" value="1"/>
</dbReference>
<keyword evidence="4" id="KW-0804">Transcription</keyword>
<organism evidence="6 7">
    <name type="scientific">Azorhizobium oxalatiphilum</name>
    <dbReference type="NCBI Taxonomy" id="980631"/>
    <lineage>
        <taxon>Bacteria</taxon>
        <taxon>Pseudomonadati</taxon>
        <taxon>Pseudomonadota</taxon>
        <taxon>Alphaproteobacteria</taxon>
        <taxon>Hyphomicrobiales</taxon>
        <taxon>Xanthobacteraceae</taxon>
        <taxon>Azorhizobium</taxon>
    </lineage>
</organism>
<dbReference type="GO" id="GO:0003700">
    <property type="term" value="F:DNA-binding transcription factor activity"/>
    <property type="evidence" value="ECO:0007669"/>
    <property type="project" value="InterPro"/>
</dbReference>
<reference evidence="6" key="1">
    <citation type="journal article" date="2014" name="Int. J. Syst. Evol. Microbiol.">
        <title>Complete genome sequence of Corynebacterium casei LMG S-19264T (=DSM 44701T), isolated from a smear-ripened cheese.</title>
        <authorList>
            <consortium name="US DOE Joint Genome Institute (JGI-PGF)"/>
            <person name="Walter F."/>
            <person name="Albersmeier A."/>
            <person name="Kalinowski J."/>
            <person name="Ruckert C."/>
        </authorList>
    </citation>
    <scope>NUCLEOTIDE SEQUENCE</scope>
    <source>
        <strain evidence="6">CCM 7897</strain>
    </source>
</reference>
<feature type="domain" description="HTH deoR-type" evidence="5">
    <location>
        <begin position="3"/>
        <end position="58"/>
    </location>
</feature>
<keyword evidence="2" id="KW-0805">Transcription regulation</keyword>
<evidence type="ECO:0000313" key="6">
    <source>
        <dbReference type="EMBL" id="GGF50662.1"/>
    </source>
</evidence>
<evidence type="ECO:0000256" key="4">
    <source>
        <dbReference type="ARBA" id="ARBA00023163"/>
    </source>
</evidence>
<proteinExistence type="predicted"/>
<dbReference type="SMART" id="SM01134">
    <property type="entry name" value="DeoRC"/>
    <property type="match status" value="1"/>
</dbReference>
<dbReference type="GO" id="GO:0003677">
    <property type="term" value="F:DNA binding"/>
    <property type="evidence" value="ECO:0007669"/>
    <property type="project" value="UniProtKB-KW"/>
</dbReference>
<dbReference type="PRINTS" id="PR00037">
    <property type="entry name" value="HTHLACR"/>
</dbReference>
<dbReference type="RefSeq" id="WP_188575520.1">
    <property type="nucleotide sequence ID" value="NZ_BMCT01000001.1"/>
</dbReference>
<dbReference type="SUPFAM" id="SSF100950">
    <property type="entry name" value="NagB/RpiA/CoA transferase-like"/>
    <property type="match status" value="1"/>
</dbReference>
<dbReference type="PROSITE" id="PS51000">
    <property type="entry name" value="HTH_DEOR_2"/>
    <property type="match status" value="1"/>
</dbReference>
<sequence length="253" mass="27627">MSQTLRQQQIIGWLRENQASTVLDLADHFQVSDETIRRDLKTLAESGIVEKFHGGVRLNEMAWEAPFERRLQQQAGAKRRIAAAAAEQIEDGATILLDNSSSSCFLARELAARRRGLTAITFSVEVASILSSAGPHHRIILPGGELRAEDRTLVGASAIEFASRFTPGLFVMSVAAASAGRGCLDFDMFETEFKRAMIPLAERVMLLLDSSKYAKHGLIQVCGWSAIDIFVSDAPPPEAIAHSLEHAEVLVAN</sequence>
<evidence type="ECO:0000259" key="5">
    <source>
        <dbReference type="PROSITE" id="PS51000"/>
    </source>
</evidence>